<dbReference type="EMBL" id="BARW01006447">
    <property type="protein sequence ID" value="GAI75979.1"/>
    <property type="molecule type" value="Genomic_DNA"/>
</dbReference>
<reference evidence="1" key="1">
    <citation type="journal article" date="2014" name="Front. Microbiol.">
        <title>High frequency of phylogenetically diverse reductive dehalogenase-homologous genes in deep subseafloor sedimentary metagenomes.</title>
        <authorList>
            <person name="Kawai M."/>
            <person name="Futagami T."/>
            <person name="Toyoda A."/>
            <person name="Takaki Y."/>
            <person name="Nishi S."/>
            <person name="Hori S."/>
            <person name="Arai W."/>
            <person name="Tsubouchi T."/>
            <person name="Morono Y."/>
            <person name="Uchiyama I."/>
            <person name="Ito T."/>
            <person name="Fujiyama A."/>
            <person name="Inagaki F."/>
            <person name="Takami H."/>
        </authorList>
    </citation>
    <scope>NUCLEOTIDE SEQUENCE</scope>
    <source>
        <strain evidence="1">Expedition CK06-06</strain>
    </source>
</reference>
<protein>
    <submittedName>
        <fullName evidence="1">Uncharacterized protein</fullName>
    </submittedName>
</protein>
<organism evidence="1">
    <name type="scientific">marine sediment metagenome</name>
    <dbReference type="NCBI Taxonomy" id="412755"/>
    <lineage>
        <taxon>unclassified sequences</taxon>
        <taxon>metagenomes</taxon>
        <taxon>ecological metagenomes</taxon>
    </lineage>
</organism>
<sequence length="89" mass="10107">ANFMNQKEIDAALQKSNESMMAQDRSYGVENPEPLYILGKNCCIQCDYGLGMETDETVRFITMMAGHPIKRVCYKEPESAIKGRSHRES</sequence>
<accession>X1T7M8</accession>
<name>X1T7M8_9ZZZZ</name>
<feature type="non-terminal residue" evidence="1">
    <location>
        <position position="1"/>
    </location>
</feature>
<evidence type="ECO:0000313" key="1">
    <source>
        <dbReference type="EMBL" id="GAI75979.1"/>
    </source>
</evidence>
<comment type="caution">
    <text evidence="1">The sequence shown here is derived from an EMBL/GenBank/DDBJ whole genome shotgun (WGS) entry which is preliminary data.</text>
</comment>
<proteinExistence type="predicted"/>
<gene>
    <name evidence="1" type="ORF">S12H4_13539</name>
</gene>
<dbReference type="AlphaFoldDB" id="X1T7M8"/>